<dbReference type="Pfam" id="PF02894">
    <property type="entry name" value="GFO_IDH_MocA_C"/>
    <property type="match status" value="1"/>
</dbReference>
<dbReference type="InterPro" id="IPR004104">
    <property type="entry name" value="Gfo/Idh/MocA-like_OxRdtase_C"/>
</dbReference>
<keyword evidence="2" id="KW-0560">Oxidoreductase</keyword>
<evidence type="ECO:0000256" key="1">
    <source>
        <dbReference type="ARBA" id="ARBA00010928"/>
    </source>
</evidence>
<dbReference type="EMBL" id="CP024923">
    <property type="protein sequence ID" value="ATY30824.1"/>
    <property type="molecule type" value="Genomic_DNA"/>
</dbReference>
<dbReference type="Gene3D" id="3.40.50.720">
    <property type="entry name" value="NAD(P)-binding Rossmann-like Domain"/>
    <property type="match status" value="1"/>
</dbReference>
<dbReference type="InterPro" id="IPR000683">
    <property type="entry name" value="Gfo/Idh/MocA-like_OxRdtase_N"/>
</dbReference>
<evidence type="ECO:0000259" key="4">
    <source>
        <dbReference type="Pfam" id="PF02894"/>
    </source>
</evidence>
<protein>
    <submittedName>
        <fullName evidence="5">Oxidoreductase</fullName>
    </submittedName>
</protein>
<dbReference type="RefSeq" id="WP_100280635.1">
    <property type="nucleotide sequence ID" value="NZ_CP024923.1"/>
</dbReference>
<gene>
    <name evidence="5" type="ORF">CVN68_01490</name>
</gene>
<evidence type="ECO:0000313" key="5">
    <source>
        <dbReference type="EMBL" id="ATY30824.1"/>
    </source>
</evidence>
<sequence>MIRTGLIGYGLGGSAFHAPLIDAVPELELAAIVTSRADAVGERYPGVQAVPDVAALLVDPDIALVVISTPNDTHFPLAGAALEAGKHVVIDKPFANTVAEAEALIALAEVKGRVLSVFHNRRWDGDFLTLRNLVDQGSFGEITLYEARWDRFRPALRDSWHENAGPGGGILIDLGPHLIDQALALFGPPERVTADITAQRKGSLVDDYFELTLHYGRMRALLSSASIVPAPRPRFAVHGTKASFVKHGLDPQEAQLRAGARADDPYHGVEEPAQYGVLVSSDGSKQTVPSERGDYRRFYSGVAQAIYEQVPPPVAPADALACLRIIELSRQSAAEGRSLPF</sequence>
<evidence type="ECO:0000256" key="2">
    <source>
        <dbReference type="ARBA" id="ARBA00023002"/>
    </source>
</evidence>
<organism evidence="5 6">
    <name type="scientific">Sphingomonas psychrotolerans</name>
    <dbReference type="NCBI Taxonomy" id="1327635"/>
    <lineage>
        <taxon>Bacteria</taxon>
        <taxon>Pseudomonadati</taxon>
        <taxon>Pseudomonadota</taxon>
        <taxon>Alphaproteobacteria</taxon>
        <taxon>Sphingomonadales</taxon>
        <taxon>Sphingomonadaceae</taxon>
        <taxon>Sphingomonas</taxon>
    </lineage>
</organism>
<dbReference type="InterPro" id="IPR036291">
    <property type="entry name" value="NAD(P)-bd_dom_sf"/>
</dbReference>
<dbReference type="OrthoDB" id="9792935at2"/>
<dbReference type="Gene3D" id="3.30.360.10">
    <property type="entry name" value="Dihydrodipicolinate Reductase, domain 2"/>
    <property type="match status" value="1"/>
</dbReference>
<dbReference type="GO" id="GO:0000166">
    <property type="term" value="F:nucleotide binding"/>
    <property type="evidence" value="ECO:0007669"/>
    <property type="project" value="InterPro"/>
</dbReference>
<dbReference type="SUPFAM" id="SSF51735">
    <property type="entry name" value="NAD(P)-binding Rossmann-fold domains"/>
    <property type="match status" value="1"/>
</dbReference>
<evidence type="ECO:0000259" key="3">
    <source>
        <dbReference type="Pfam" id="PF01408"/>
    </source>
</evidence>
<feature type="domain" description="Gfo/Idh/MocA-like oxidoreductase N-terminal" evidence="3">
    <location>
        <begin position="2"/>
        <end position="119"/>
    </location>
</feature>
<accession>A0A2K8MCY9</accession>
<dbReference type="NCBIfam" id="NF008607">
    <property type="entry name" value="PRK11579.1"/>
    <property type="match status" value="1"/>
</dbReference>
<proteinExistence type="inferred from homology"/>
<dbReference type="KEGG" id="sphc:CVN68_01490"/>
<dbReference type="Pfam" id="PF01408">
    <property type="entry name" value="GFO_IDH_MocA"/>
    <property type="match status" value="1"/>
</dbReference>
<evidence type="ECO:0000313" key="6">
    <source>
        <dbReference type="Proteomes" id="UP000229081"/>
    </source>
</evidence>
<feature type="domain" description="Gfo/Idh/MocA-like oxidoreductase C-terminal" evidence="4">
    <location>
        <begin position="131"/>
        <end position="339"/>
    </location>
</feature>
<dbReference type="PANTHER" id="PTHR43708:SF5">
    <property type="entry name" value="CONSERVED EXPRESSED OXIDOREDUCTASE (EUROFUNG)-RELATED"/>
    <property type="match status" value="1"/>
</dbReference>
<dbReference type="Proteomes" id="UP000229081">
    <property type="component" value="Chromosome"/>
</dbReference>
<dbReference type="AlphaFoldDB" id="A0A2K8MCY9"/>
<keyword evidence="6" id="KW-1185">Reference proteome</keyword>
<dbReference type="GO" id="GO:0016491">
    <property type="term" value="F:oxidoreductase activity"/>
    <property type="evidence" value="ECO:0007669"/>
    <property type="project" value="UniProtKB-KW"/>
</dbReference>
<dbReference type="PANTHER" id="PTHR43708">
    <property type="entry name" value="CONSERVED EXPRESSED OXIDOREDUCTASE (EUROFUNG)"/>
    <property type="match status" value="1"/>
</dbReference>
<dbReference type="InterPro" id="IPR051317">
    <property type="entry name" value="Gfo/Idh/MocA_oxidoreduct"/>
</dbReference>
<reference evidence="5 6" key="1">
    <citation type="submission" date="2017-11" db="EMBL/GenBank/DDBJ databases">
        <title>Complete genome sequence of Sphingomonas sp. Strain Cra20, a psychrotolerant potential plant growth promoting rhizobacteria.</title>
        <authorList>
            <person name="Luo Y."/>
        </authorList>
    </citation>
    <scope>NUCLEOTIDE SEQUENCE [LARGE SCALE GENOMIC DNA]</scope>
    <source>
        <strain evidence="5 6">Cra20</strain>
    </source>
</reference>
<comment type="similarity">
    <text evidence="1">Belongs to the Gfo/Idh/MocA family.</text>
</comment>
<name>A0A2K8MCY9_9SPHN</name>